<dbReference type="EMBL" id="AP003276">
    <property type="protein sequence ID" value="BAD73426.1"/>
    <property type="molecule type" value="Genomic_DNA"/>
</dbReference>
<evidence type="ECO:0000256" key="1">
    <source>
        <dbReference type="SAM" id="MobiDB-lite"/>
    </source>
</evidence>
<organism evidence="2">
    <name type="scientific">Oryza sativa subsp. japonica</name>
    <name type="common">Rice</name>
    <dbReference type="NCBI Taxonomy" id="39947"/>
    <lineage>
        <taxon>Eukaryota</taxon>
        <taxon>Viridiplantae</taxon>
        <taxon>Streptophyta</taxon>
        <taxon>Embryophyta</taxon>
        <taxon>Tracheophyta</taxon>
        <taxon>Spermatophyta</taxon>
        <taxon>Magnoliopsida</taxon>
        <taxon>Liliopsida</taxon>
        <taxon>Poales</taxon>
        <taxon>Poaceae</taxon>
        <taxon>BOP clade</taxon>
        <taxon>Oryzoideae</taxon>
        <taxon>Oryzeae</taxon>
        <taxon>Oryzinae</taxon>
        <taxon>Oryza</taxon>
        <taxon>Oryza sativa</taxon>
    </lineage>
</organism>
<evidence type="ECO:0000313" key="2">
    <source>
        <dbReference type="EMBL" id="BAD73426.1"/>
    </source>
</evidence>
<protein>
    <submittedName>
        <fullName evidence="2">Uncharacterized protein</fullName>
    </submittedName>
</protein>
<accession>Q5QMC4</accession>
<name>Q5QMC4_ORYSJ</name>
<feature type="compositionally biased region" description="Basic and acidic residues" evidence="1">
    <location>
        <begin position="1"/>
        <end position="12"/>
    </location>
</feature>
<dbReference type="Proteomes" id="UP000817658">
    <property type="component" value="Chromosome 1"/>
</dbReference>
<proteinExistence type="predicted"/>
<gene>
    <name evidence="2" type="primary">P0516D04.28</name>
</gene>
<feature type="region of interest" description="Disordered" evidence="1">
    <location>
        <begin position="1"/>
        <end position="23"/>
    </location>
</feature>
<reference evidence="2" key="1">
    <citation type="journal article" date="2002" name="Nature">
        <title>The genome sequence and structure of rice chromosome 1.</title>
        <authorList>
            <person name="Sasaki T."/>
            <person name="Matsumoto T."/>
            <person name="Yamamoto K."/>
            <person name="Sakata K."/>
            <person name="Baba T."/>
            <person name="Katayose Y."/>
            <person name="Wu J."/>
            <person name="Niimura Y."/>
            <person name="Cheng Z."/>
            <person name="Nagamura Y."/>
            <person name="Antonio B.A."/>
            <person name="Kanamori H."/>
            <person name="Hosokawa S."/>
            <person name="Masukawa M."/>
            <person name="Arikawa K."/>
            <person name="Chiden Y."/>
            <person name="Hayashi M."/>
            <person name="Okamoto M."/>
            <person name="Ando T."/>
            <person name="Aoki H."/>
            <person name="Arita K."/>
            <person name="Hamada M."/>
            <person name="Harada C."/>
            <person name="Hijishita S."/>
            <person name="Honda M."/>
            <person name="Ichikawa Y."/>
            <person name="Idonuma A."/>
            <person name="Iijima M."/>
            <person name="Ikeda M."/>
            <person name="Ikeno M."/>
            <person name="Itoh S."/>
            <person name="Itoh T."/>
            <person name="Itoh Y."/>
            <person name="Itoh Y."/>
            <person name="Iwabuchi A."/>
            <person name="Kamiya K."/>
            <person name="Karasawa W."/>
            <person name="Katagiri S."/>
            <person name="Kikuta A."/>
            <person name="Kobayashi N."/>
            <person name="Kono I."/>
            <person name="Machita K."/>
            <person name="Maehara T."/>
            <person name="Mizuno H."/>
            <person name="Mizubayashi T."/>
            <person name="Mukai Y."/>
            <person name="Nagasaki H."/>
            <person name="Nakashima M."/>
            <person name="Nakama Y."/>
            <person name="Nakamichi Y."/>
            <person name="Nakamura M."/>
            <person name="Namiki N."/>
            <person name="Negishi M."/>
            <person name="Ohta I."/>
            <person name="Ono N."/>
            <person name="Saji S."/>
            <person name="Sakai K."/>
            <person name="Shibata M."/>
            <person name="Shimokawa T."/>
            <person name="Shomura A."/>
            <person name="Song J."/>
            <person name="Takazaki Y."/>
            <person name="Terasawa K."/>
            <person name="Tsuji K."/>
            <person name="Waki K."/>
            <person name="Yamagata H."/>
            <person name="Yamane H."/>
            <person name="Yoshiki S."/>
            <person name="Yoshihara R."/>
            <person name="Yukawa K."/>
            <person name="Zhong H."/>
            <person name="Iwama H."/>
            <person name="Endo T."/>
            <person name="Ito H."/>
            <person name="Hahn J.H."/>
            <person name="Kim H.I."/>
            <person name="Eun M.Y."/>
            <person name="Yano M."/>
            <person name="Jiang J."/>
            <person name="Gojobori T."/>
        </authorList>
    </citation>
    <scope>NUCLEOTIDE SEQUENCE [LARGE SCALE GENOMIC DNA]</scope>
</reference>
<sequence length="80" mass="8946">MLPDLDIRDEPSHTPSGAYGSWQEGSSVISDLDEYGFEEEDYRVVDYELGLWRRMAAVQVGTGGPRGSGAPGRWWLEHFG</sequence>
<dbReference type="AlphaFoldDB" id="Q5QMC4"/>